<comment type="caution">
    <text evidence="1">The sequence shown here is derived from an EMBL/GenBank/DDBJ whole genome shotgun (WGS) entry which is preliminary data.</text>
</comment>
<protein>
    <submittedName>
        <fullName evidence="1">Uncharacterized protein</fullName>
    </submittedName>
</protein>
<sequence>MSALKFPSAVCVETHPLHQALHHKSDRIPGLLDDFHSFLMRCSSQVNSLNLKDAVASLPRQRMAVTEDPDQLRSTFPPTMEMPSEFLSSRRTYNTNFRMRLLCTYQTSSETLKTIHQHRKKTLET</sequence>
<dbReference type="Proteomes" id="UP000324222">
    <property type="component" value="Unassembled WGS sequence"/>
</dbReference>
<organism evidence="1 2">
    <name type="scientific">Portunus trituberculatus</name>
    <name type="common">Swimming crab</name>
    <name type="synonym">Neptunus trituberculatus</name>
    <dbReference type="NCBI Taxonomy" id="210409"/>
    <lineage>
        <taxon>Eukaryota</taxon>
        <taxon>Metazoa</taxon>
        <taxon>Ecdysozoa</taxon>
        <taxon>Arthropoda</taxon>
        <taxon>Crustacea</taxon>
        <taxon>Multicrustacea</taxon>
        <taxon>Malacostraca</taxon>
        <taxon>Eumalacostraca</taxon>
        <taxon>Eucarida</taxon>
        <taxon>Decapoda</taxon>
        <taxon>Pleocyemata</taxon>
        <taxon>Brachyura</taxon>
        <taxon>Eubrachyura</taxon>
        <taxon>Portunoidea</taxon>
        <taxon>Portunidae</taxon>
        <taxon>Portuninae</taxon>
        <taxon>Portunus</taxon>
    </lineage>
</organism>
<dbReference type="AlphaFoldDB" id="A0A5B7IM80"/>
<evidence type="ECO:0000313" key="2">
    <source>
        <dbReference type="Proteomes" id="UP000324222"/>
    </source>
</evidence>
<gene>
    <name evidence="1" type="ORF">E2C01_077418</name>
</gene>
<proteinExistence type="predicted"/>
<reference evidence="1 2" key="1">
    <citation type="submission" date="2019-05" db="EMBL/GenBank/DDBJ databases">
        <title>Another draft genome of Portunus trituberculatus and its Hox gene families provides insights of decapod evolution.</title>
        <authorList>
            <person name="Jeong J.-H."/>
            <person name="Song I."/>
            <person name="Kim S."/>
            <person name="Choi T."/>
            <person name="Kim D."/>
            <person name="Ryu S."/>
            <person name="Kim W."/>
        </authorList>
    </citation>
    <scope>NUCLEOTIDE SEQUENCE [LARGE SCALE GENOMIC DNA]</scope>
    <source>
        <tissue evidence="1">Muscle</tissue>
    </source>
</reference>
<name>A0A5B7IM80_PORTR</name>
<dbReference type="EMBL" id="VSRR010060575">
    <property type="protein sequence ID" value="MPC82736.1"/>
    <property type="molecule type" value="Genomic_DNA"/>
</dbReference>
<keyword evidence="2" id="KW-1185">Reference proteome</keyword>
<evidence type="ECO:0000313" key="1">
    <source>
        <dbReference type="EMBL" id="MPC82736.1"/>
    </source>
</evidence>
<accession>A0A5B7IM80</accession>